<dbReference type="Proteomes" id="UP000028135">
    <property type="component" value="Unassembled WGS sequence"/>
</dbReference>
<sequence length="100" mass="9995">MSSTADVAIKAAGGASVRNYLKTLTLAHDTLGAATEIVVKDGAAVIWRGKLQTAAVDSSQAASLEFDPPLKGTANTALNVALLTSTTGGVFVNATGFTGS</sequence>
<protein>
    <submittedName>
        <fullName evidence="1">Uncharacterized protein</fullName>
    </submittedName>
</protein>
<dbReference type="EMBL" id="JANF02000027">
    <property type="protein sequence ID" value="KER37285.1"/>
    <property type="molecule type" value="Genomic_DNA"/>
</dbReference>
<dbReference type="AlphaFoldDB" id="A0A8E0WTT3"/>
<reference evidence="1 2" key="1">
    <citation type="submission" date="2014-05" db="EMBL/GenBank/DDBJ databases">
        <title>Genome Announcement of Sphingobium lucknowense F2.</title>
        <authorList>
            <person name="Lal R."/>
            <person name="Negi V."/>
            <person name="Lata P."/>
            <person name="Sangwan N."/>
            <person name="Gupta S.K."/>
            <person name="Rao D.L.N."/>
            <person name="Das S."/>
        </authorList>
    </citation>
    <scope>NUCLEOTIDE SEQUENCE [LARGE SCALE GENOMIC DNA]</scope>
    <source>
        <strain evidence="1 2">F2</strain>
    </source>
</reference>
<organism evidence="1 2">
    <name type="scientific">Sphingobium indicum F2</name>
    <dbReference type="NCBI Taxonomy" id="1450518"/>
    <lineage>
        <taxon>Bacteria</taxon>
        <taxon>Pseudomonadati</taxon>
        <taxon>Pseudomonadota</taxon>
        <taxon>Alphaproteobacteria</taxon>
        <taxon>Sphingomonadales</taxon>
        <taxon>Sphingomonadaceae</taxon>
        <taxon>Sphingobium</taxon>
    </lineage>
</organism>
<evidence type="ECO:0000313" key="1">
    <source>
        <dbReference type="EMBL" id="KER37285.1"/>
    </source>
</evidence>
<accession>A0A8E0WTT3</accession>
<evidence type="ECO:0000313" key="2">
    <source>
        <dbReference type="Proteomes" id="UP000028135"/>
    </source>
</evidence>
<comment type="caution">
    <text evidence="1">The sequence shown here is derived from an EMBL/GenBank/DDBJ whole genome shotgun (WGS) entry which is preliminary data.</text>
</comment>
<name>A0A8E0WTT3_9SPHN</name>
<gene>
    <name evidence="1" type="ORF">AL00_06340</name>
</gene>
<proteinExistence type="predicted"/>